<evidence type="ECO:0000259" key="1">
    <source>
        <dbReference type="Pfam" id="PF21831"/>
    </source>
</evidence>
<evidence type="ECO:0000313" key="3">
    <source>
        <dbReference type="Proteomes" id="UP001595872"/>
    </source>
</evidence>
<gene>
    <name evidence="2" type="ORF">ACFPCY_34890</name>
</gene>
<protein>
    <submittedName>
        <fullName evidence="2">DUF6891 domain-containing protein</fullName>
    </submittedName>
</protein>
<reference evidence="3" key="1">
    <citation type="journal article" date="2019" name="Int. J. Syst. Evol. Microbiol.">
        <title>The Global Catalogue of Microorganisms (GCM) 10K type strain sequencing project: providing services to taxonomists for standard genome sequencing and annotation.</title>
        <authorList>
            <consortium name="The Broad Institute Genomics Platform"/>
            <consortium name="The Broad Institute Genome Sequencing Center for Infectious Disease"/>
            <person name="Wu L."/>
            <person name="Ma J."/>
        </authorList>
    </citation>
    <scope>NUCLEOTIDE SEQUENCE [LARGE SCALE GENOMIC DNA]</scope>
    <source>
        <strain evidence="3">KLKA75</strain>
    </source>
</reference>
<accession>A0ABV9UBX5</accession>
<feature type="domain" description="DUF6891" evidence="1">
    <location>
        <begin position="25"/>
        <end position="207"/>
    </location>
</feature>
<sequence>MKRGRVCRGFLGGDGKRAIIRLVDLREALRDVVRVGVARGAVDFEGVVAGAVEYLDTFEGEPAELEAAARAVAVDEFAAHEEAQAGWGDEELEPDRLRAAFRALDEAGIVARADFACCQNCGIHEIGAEIPEGETRRGYAFCHRQDVEGALDGGGVHLAFGVFGKGGGAAEIAAEVVDVLGRHGFEPVWNGDAGTRVFVPMTWRVRRHGRLAAYPGRPEAPGPVLTVSVQDLARGTWQEDWPMTFPEVRSLLLDLPPVAGSFFVCATPSERVVQGMWEGGDRLWAEQLVAEERASYGRSVTLDEALGVLRVLAEEGRYSLGELGPLRRETWPEG</sequence>
<dbReference type="RefSeq" id="WP_378262531.1">
    <property type="nucleotide sequence ID" value="NZ_JBHSIT010000012.1"/>
</dbReference>
<comment type="caution">
    <text evidence="2">The sequence shown here is derived from an EMBL/GenBank/DDBJ whole genome shotgun (WGS) entry which is preliminary data.</text>
</comment>
<keyword evidence="3" id="KW-1185">Reference proteome</keyword>
<dbReference type="Proteomes" id="UP001595872">
    <property type="component" value="Unassembled WGS sequence"/>
</dbReference>
<organism evidence="2 3">
    <name type="scientific">Actinomadura gamaensis</name>
    <dbReference type="NCBI Taxonomy" id="1763541"/>
    <lineage>
        <taxon>Bacteria</taxon>
        <taxon>Bacillati</taxon>
        <taxon>Actinomycetota</taxon>
        <taxon>Actinomycetes</taxon>
        <taxon>Streptosporangiales</taxon>
        <taxon>Thermomonosporaceae</taxon>
        <taxon>Actinomadura</taxon>
    </lineage>
</organism>
<name>A0ABV9UBX5_9ACTN</name>
<proteinExistence type="predicted"/>
<dbReference type="Pfam" id="PF21831">
    <property type="entry name" value="DUF6891"/>
    <property type="match status" value="1"/>
</dbReference>
<dbReference type="EMBL" id="JBHSIT010000012">
    <property type="protein sequence ID" value="MFC4912532.1"/>
    <property type="molecule type" value="Genomic_DNA"/>
</dbReference>
<evidence type="ECO:0000313" key="2">
    <source>
        <dbReference type="EMBL" id="MFC4912532.1"/>
    </source>
</evidence>
<dbReference type="InterPro" id="IPR054186">
    <property type="entry name" value="DUF6891"/>
</dbReference>